<evidence type="ECO:0000313" key="12">
    <source>
        <dbReference type="Proteomes" id="UP001159427"/>
    </source>
</evidence>
<evidence type="ECO:0000259" key="10">
    <source>
        <dbReference type="PROSITE" id="PS50071"/>
    </source>
</evidence>
<protein>
    <recommendedName>
        <fullName evidence="10">Homeobox domain-containing protein</fullName>
    </recommendedName>
</protein>
<comment type="similarity">
    <text evidence="6">Belongs to the Msh homeobox family.</text>
</comment>
<evidence type="ECO:0000256" key="5">
    <source>
        <dbReference type="ARBA" id="ARBA00023242"/>
    </source>
</evidence>
<evidence type="ECO:0000256" key="9">
    <source>
        <dbReference type="SAM" id="MobiDB-lite"/>
    </source>
</evidence>
<dbReference type="InterPro" id="IPR009057">
    <property type="entry name" value="Homeodomain-like_sf"/>
</dbReference>
<feature type="region of interest" description="Disordered" evidence="9">
    <location>
        <begin position="28"/>
        <end position="49"/>
    </location>
</feature>
<dbReference type="InterPro" id="IPR017970">
    <property type="entry name" value="Homeobox_CS"/>
</dbReference>
<dbReference type="Pfam" id="PF00046">
    <property type="entry name" value="Homeodomain"/>
    <property type="match status" value="1"/>
</dbReference>
<dbReference type="CDD" id="cd00086">
    <property type="entry name" value="homeodomain"/>
    <property type="match status" value="1"/>
</dbReference>
<sequence length="235" mass="27303">MHNNGAESELSFSIANILKVERPANGCFKPEQTASGAQDSETPKKGDQLKNSVYNSLPWLAYTRYCPPKIPRSRNRKMVNRRRISGTPRVPFSTEQLMKLEKSYEETQYVSSAQVTQLSAMLKLPEHRIKIWFQNRRAREKKRAKKKTERIAPSKTIDKVVANDKPQDRVPYPAHVNSFEQCSGRKDKFSTHFAFHHFNRANMNNKEWCARLTLPPIHIFNHFDYNIYSGLTIHV</sequence>
<feature type="DNA-binding region" description="Homeobox" evidence="7">
    <location>
        <begin position="85"/>
        <end position="144"/>
    </location>
</feature>
<keyword evidence="2" id="KW-0217">Developmental protein</keyword>
<evidence type="ECO:0000256" key="2">
    <source>
        <dbReference type="ARBA" id="ARBA00022473"/>
    </source>
</evidence>
<comment type="subcellular location">
    <subcellularLocation>
        <location evidence="1 7 8">Nucleus</location>
    </subcellularLocation>
</comment>
<evidence type="ECO:0000256" key="6">
    <source>
        <dbReference type="ARBA" id="ARBA00038425"/>
    </source>
</evidence>
<reference evidence="11 12" key="1">
    <citation type="submission" date="2022-05" db="EMBL/GenBank/DDBJ databases">
        <authorList>
            <consortium name="Genoscope - CEA"/>
            <person name="William W."/>
        </authorList>
    </citation>
    <scope>NUCLEOTIDE SEQUENCE [LARGE SCALE GENOMIC DNA]</scope>
</reference>
<organism evidence="11 12">
    <name type="scientific">Porites evermanni</name>
    <dbReference type="NCBI Taxonomy" id="104178"/>
    <lineage>
        <taxon>Eukaryota</taxon>
        <taxon>Metazoa</taxon>
        <taxon>Cnidaria</taxon>
        <taxon>Anthozoa</taxon>
        <taxon>Hexacorallia</taxon>
        <taxon>Scleractinia</taxon>
        <taxon>Fungiina</taxon>
        <taxon>Poritidae</taxon>
        <taxon>Porites</taxon>
    </lineage>
</organism>
<dbReference type="PANTHER" id="PTHR24338:SF0">
    <property type="entry name" value="MUSCLE SEGMENTATION HOMEOBOX"/>
    <property type="match status" value="1"/>
</dbReference>
<dbReference type="InterPro" id="IPR050674">
    <property type="entry name" value="Msh_Homeobox_Regulators"/>
</dbReference>
<keyword evidence="5 7" id="KW-0539">Nucleus</keyword>
<evidence type="ECO:0000256" key="4">
    <source>
        <dbReference type="ARBA" id="ARBA00023155"/>
    </source>
</evidence>
<comment type="caution">
    <text evidence="11">The sequence shown here is derived from an EMBL/GenBank/DDBJ whole genome shotgun (WGS) entry which is preliminary data.</text>
</comment>
<dbReference type="EMBL" id="CALNXI010000304">
    <property type="protein sequence ID" value="CAH3024448.1"/>
    <property type="molecule type" value="Genomic_DNA"/>
</dbReference>
<keyword evidence="12" id="KW-1185">Reference proteome</keyword>
<dbReference type="Gene3D" id="1.10.10.60">
    <property type="entry name" value="Homeodomain-like"/>
    <property type="match status" value="1"/>
</dbReference>
<dbReference type="PROSITE" id="PS50071">
    <property type="entry name" value="HOMEOBOX_2"/>
    <property type="match status" value="1"/>
</dbReference>
<dbReference type="PANTHER" id="PTHR24338">
    <property type="entry name" value="HOMEOBOX PROTEIN MSX"/>
    <property type="match status" value="1"/>
</dbReference>
<proteinExistence type="inferred from homology"/>
<dbReference type="SUPFAM" id="SSF46689">
    <property type="entry name" value="Homeodomain-like"/>
    <property type="match status" value="1"/>
</dbReference>
<gene>
    <name evidence="11" type="ORF">PEVE_00022920</name>
</gene>
<evidence type="ECO:0000256" key="7">
    <source>
        <dbReference type="PROSITE-ProRule" id="PRU00108"/>
    </source>
</evidence>
<dbReference type="Proteomes" id="UP001159427">
    <property type="component" value="Unassembled WGS sequence"/>
</dbReference>
<evidence type="ECO:0000256" key="3">
    <source>
        <dbReference type="ARBA" id="ARBA00023125"/>
    </source>
</evidence>
<evidence type="ECO:0000313" key="11">
    <source>
        <dbReference type="EMBL" id="CAH3024448.1"/>
    </source>
</evidence>
<name>A0ABN8M499_9CNID</name>
<dbReference type="InterPro" id="IPR001356">
    <property type="entry name" value="HD"/>
</dbReference>
<keyword evidence="3 7" id="KW-0238">DNA-binding</keyword>
<dbReference type="SMART" id="SM00389">
    <property type="entry name" value="HOX"/>
    <property type="match status" value="1"/>
</dbReference>
<evidence type="ECO:0000256" key="1">
    <source>
        <dbReference type="ARBA" id="ARBA00004123"/>
    </source>
</evidence>
<accession>A0ABN8M499</accession>
<evidence type="ECO:0000256" key="8">
    <source>
        <dbReference type="RuleBase" id="RU000682"/>
    </source>
</evidence>
<dbReference type="PROSITE" id="PS00027">
    <property type="entry name" value="HOMEOBOX_1"/>
    <property type="match status" value="1"/>
</dbReference>
<feature type="domain" description="Homeobox" evidence="10">
    <location>
        <begin position="83"/>
        <end position="143"/>
    </location>
</feature>
<keyword evidence="4 7" id="KW-0371">Homeobox</keyword>